<dbReference type="GO" id="GO:0000379">
    <property type="term" value="P:tRNA-type intron splice site recognition and cleavage"/>
    <property type="evidence" value="ECO:0007669"/>
    <property type="project" value="TreeGrafter"/>
</dbReference>
<evidence type="ECO:0008006" key="3">
    <source>
        <dbReference type="Google" id="ProtNLM"/>
    </source>
</evidence>
<evidence type="ECO:0000313" key="1">
    <source>
        <dbReference type="EMBL" id="CAJ1912666.1"/>
    </source>
</evidence>
<dbReference type="InterPro" id="IPR024337">
    <property type="entry name" value="tRNA_splic_suSen54"/>
</dbReference>
<gene>
    <name evidence="1" type="ORF">AYBTSS11_LOCUS3492</name>
</gene>
<proteinExistence type="predicted"/>
<organism evidence="1 2">
    <name type="scientific">Sphenostylis stenocarpa</name>
    <dbReference type="NCBI Taxonomy" id="92480"/>
    <lineage>
        <taxon>Eukaryota</taxon>
        <taxon>Viridiplantae</taxon>
        <taxon>Streptophyta</taxon>
        <taxon>Embryophyta</taxon>
        <taxon>Tracheophyta</taxon>
        <taxon>Spermatophyta</taxon>
        <taxon>Magnoliopsida</taxon>
        <taxon>eudicotyledons</taxon>
        <taxon>Gunneridae</taxon>
        <taxon>Pentapetalae</taxon>
        <taxon>rosids</taxon>
        <taxon>fabids</taxon>
        <taxon>Fabales</taxon>
        <taxon>Fabaceae</taxon>
        <taxon>Papilionoideae</taxon>
        <taxon>50 kb inversion clade</taxon>
        <taxon>NPAAA clade</taxon>
        <taxon>indigoferoid/millettioid clade</taxon>
        <taxon>Phaseoleae</taxon>
        <taxon>Sphenostylis</taxon>
    </lineage>
</organism>
<dbReference type="PANTHER" id="PTHR21027">
    <property type="entry name" value="TRNA-SPLICING ENDONUCLEASE SUBUNIT SEN54"/>
    <property type="match status" value="1"/>
</dbReference>
<dbReference type="GO" id="GO:0000214">
    <property type="term" value="C:tRNA-intron endonuclease complex"/>
    <property type="evidence" value="ECO:0007669"/>
    <property type="project" value="TreeGrafter"/>
</dbReference>
<dbReference type="Gramene" id="rna-AYBTSS11_LOCUS3492">
    <property type="protein sequence ID" value="CAJ1912666.1"/>
    <property type="gene ID" value="gene-AYBTSS11_LOCUS3492"/>
</dbReference>
<dbReference type="EMBL" id="OY731398">
    <property type="protein sequence ID" value="CAJ1912666.1"/>
    <property type="molecule type" value="Genomic_DNA"/>
</dbReference>
<name>A0AA86S081_9FABA</name>
<dbReference type="Proteomes" id="UP001189624">
    <property type="component" value="Chromosome 1"/>
</dbReference>
<accession>A0AA86S081</accession>
<dbReference type="PANTHER" id="PTHR21027:SF1">
    <property type="entry name" value="TRNA-SPLICING ENDONUCLEASE SUBUNIT SEN54"/>
    <property type="match status" value="1"/>
</dbReference>
<evidence type="ECO:0000313" key="2">
    <source>
        <dbReference type="Proteomes" id="UP001189624"/>
    </source>
</evidence>
<keyword evidence="2" id="KW-1185">Reference proteome</keyword>
<reference evidence="1" key="1">
    <citation type="submission" date="2023-10" db="EMBL/GenBank/DDBJ databases">
        <authorList>
            <person name="Domelevo Entfellner J.-B."/>
        </authorList>
    </citation>
    <scope>NUCLEOTIDE SEQUENCE</scope>
</reference>
<protein>
    <recommendedName>
        <fullName evidence="3">tRNA-splicing endonuclease subunit Sen54 N-terminal domain-containing protein</fullName>
    </recommendedName>
</protein>
<dbReference type="AlphaFoldDB" id="A0AA86S081"/>
<sequence>MGMGEVIEKNGKLYLMELGALDLLENSGRSISLTEMYEKVAGGKSGCCWELFEVYRHLKSLGYIIVRHGVLWSLKSIKSSHRPAALEITEESNGLADMGSKSELGIDKLFSDLQINELMPDFDVYLPNSRFRKSSPGDPSFLLYLSRGIHTGRHAASLRGSVCSGWGVVRGHPPSKVEIESLEKQCGGIPLKICQLIGFGDVRERCRMGSVTHNQYLALAKLIMILMWEHVIVDHSKNTKALA</sequence>